<feature type="transmembrane region" description="Helical" evidence="5">
    <location>
        <begin position="159"/>
        <end position="176"/>
    </location>
</feature>
<proteinExistence type="predicted"/>
<feature type="transmembrane region" description="Helical" evidence="5">
    <location>
        <begin position="21"/>
        <end position="45"/>
    </location>
</feature>
<sequence>MERLLSLPETQIRNRFDSRGFRLEVVMVFVFGLVGSIGMLFFSWQVWSITDNMPAYTEFELTGEVVGPILFVFFVWILYTVTAHLLANLYGGRGPIVRLFRTSAWAMIPIALWLLLRSIVQIFLFYTMEFPSNRQELSNLGFDIEEQIASLLETGLEDLIYVATILLGIVFVVWSWNYLSIAVQESKDLSPDEAKKVAGVPAGILACYLLYLAFQWQPLF</sequence>
<gene>
    <name evidence="7" type="ORF">OB960_21590</name>
</gene>
<evidence type="ECO:0000313" key="8">
    <source>
        <dbReference type="Proteomes" id="UP001321018"/>
    </source>
</evidence>
<organism evidence="7 8">
    <name type="scientific">Natronoglomus mannanivorans</name>
    <dbReference type="NCBI Taxonomy" id="2979990"/>
    <lineage>
        <taxon>Archaea</taxon>
        <taxon>Methanobacteriati</taxon>
        <taxon>Methanobacteriota</taxon>
        <taxon>Stenosarchaea group</taxon>
        <taxon>Halobacteria</taxon>
        <taxon>Halobacteriales</taxon>
        <taxon>Natrialbaceae</taxon>
        <taxon>Natronoglomus</taxon>
    </lineage>
</organism>
<evidence type="ECO:0000313" key="7">
    <source>
        <dbReference type="EMBL" id="MCU4743977.1"/>
    </source>
</evidence>
<feature type="transmembrane region" description="Helical" evidence="5">
    <location>
        <begin position="65"/>
        <end position="91"/>
    </location>
</feature>
<comment type="caution">
    <text evidence="7">The sequence shown here is derived from an EMBL/GenBank/DDBJ whole genome shotgun (WGS) entry which is preliminary data.</text>
</comment>
<feature type="transmembrane region" description="Helical" evidence="5">
    <location>
        <begin position="103"/>
        <end position="126"/>
    </location>
</feature>
<protein>
    <submittedName>
        <fullName evidence="7">YIP1 family protein</fullName>
    </submittedName>
</protein>
<keyword evidence="3 5" id="KW-1133">Transmembrane helix</keyword>
<evidence type="ECO:0000256" key="3">
    <source>
        <dbReference type="ARBA" id="ARBA00022989"/>
    </source>
</evidence>
<dbReference type="GO" id="GO:0016020">
    <property type="term" value="C:membrane"/>
    <property type="evidence" value="ECO:0007669"/>
    <property type="project" value="UniProtKB-SubCell"/>
</dbReference>
<dbReference type="EMBL" id="JAOPKA010000020">
    <property type="protein sequence ID" value="MCU4743977.1"/>
    <property type="molecule type" value="Genomic_DNA"/>
</dbReference>
<dbReference type="AlphaFoldDB" id="A0AAP3E4C7"/>
<feature type="transmembrane region" description="Helical" evidence="5">
    <location>
        <begin position="197"/>
        <end position="214"/>
    </location>
</feature>
<keyword evidence="4 5" id="KW-0472">Membrane</keyword>
<keyword evidence="2 5" id="KW-0812">Transmembrane</keyword>
<reference evidence="7" key="1">
    <citation type="submission" date="2022-09" db="EMBL/GenBank/DDBJ databases">
        <title>Enrichment on poylsaccharides allowed isolation of novel metabolic and taxonomic groups of Haloarchaea.</title>
        <authorList>
            <person name="Sorokin D.Y."/>
            <person name="Elcheninov A.G."/>
            <person name="Khizhniak T.V."/>
            <person name="Kolganova T.V."/>
            <person name="Kublanov I.V."/>
        </authorList>
    </citation>
    <scope>NUCLEOTIDE SEQUENCE</scope>
    <source>
        <strain evidence="7">AArc-xg1-1</strain>
    </source>
</reference>
<evidence type="ECO:0000256" key="5">
    <source>
        <dbReference type="SAM" id="Phobius"/>
    </source>
</evidence>
<accession>A0AAP3E4C7</accession>
<feature type="domain" description="Yip1" evidence="6">
    <location>
        <begin position="25"/>
        <end position="211"/>
    </location>
</feature>
<evidence type="ECO:0000256" key="1">
    <source>
        <dbReference type="ARBA" id="ARBA00004141"/>
    </source>
</evidence>
<comment type="subcellular location">
    <subcellularLocation>
        <location evidence="1">Membrane</location>
        <topology evidence="1">Multi-pass membrane protein</topology>
    </subcellularLocation>
</comment>
<evidence type="ECO:0000259" key="6">
    <source>
        <dbReference type="Pfam" id="PF04893"/>
    </source>
</evidence>
<dbReference type="Proteomes" id="UP001321018">
    <property type="component" value="Unassembled WGS sequence"/>
</dbReference>
<dbReference type="InterPro" id="IPR006977">
    <property type="entry name" value="Yip1_dom"/>
</dbReference>
<dbReference type="Pfam" id="PF04893">
    <property type="entry name" value="Yip1"/>
    <property type="match status" value="1"/>
</dbReference>
<name>A0AAP3E4C7_9EURY</name>
<evidence type="ECO:0000256" key="2">
    <source>
        <dbReference type="ARBA" id="ARBA00022692"/>
    </source>
</evidence>
<evidence type="ECO:0000256" key="4">
    <source>
        <dbReference type="ARBA" id="ARBA00023136"/>
    </source>
</evidence>